<sequence>MKETLATFFYDYFIKFHIPETLALYLNLLAMIVILLLLLYVIDRITRRVLISLFSRFSSSTKTNFDDILLSHHVPRNLAHIIPFIVALKFVPVVFYHFDDANHFFLRALLVLGIIMVLWIVRSILQSLNSYFKTLPRLRDKPIDSYIQVFMIFAWFSGIIFALAVVSGIDVWRFLTGLGAISAVILLIFKDTILGFVASIQVAINDMVRIGDWITFEKFEADGDVIEINLSTVKVQNFDKTITTIPTYALISDSFKNWRGMTTSGGRRIKRHMLIKQSSIKYLTDADIERLKEIQLISDYVAQRQDKIKSYNTDNNINKELLLNGRNLTNIGVFRKYIQTSLENHPALNKEMIAMARQLQPTTQGIPLEIYAFSSDKRWKNYEYIMSDLFDHFLAAVPYFDLELFELPSSHGSKKMGPRTDDAKDDFSEDKTNAEAVDKENTRDNKKERKNTKKETDKGLDYNNLNPQ</sequence>
<dbReference type="AlphaFoldDB" id="A0A8H2LN76"/>
<dbReference type="Proteomes" id="UP000323324">
    <property type="component" value="Unassembled WGS sequence"/>
</dbReference>
<comment type="caution">
    <text evidence="8">The sequence shown here is derived from an EMBL/GenBank/DDBJ whole genome shotgun (WGS) entry which is preliminary data.</text>
</comment>
<feature type="compositionally biased region" description="Basic and acidic residues" evidence="5">
    <location>
        <begin position="418"/>
        <end position="460"/>
    </location>
</feature>
<evidence type="ECO:0000256" key="2">
    <source>
        <dbReference type="ARBA" id="ARBA00022692"/>
    </source>
</evidence>
<dbReference type="GO" id="GO:0071470">
    <property type="term" value="P:cellular response to osmotic stress"/>
    <property type="evidence" value="ECO:0007669"/>
    <property type="project" value="InterPro"/>
</dbReference>
<accession>A0A8H2LN76</accession>
<proteinExistence type="predicted"/>
<keyword evidence="4 6" id="KW-0472">Membrane</keyword>
<dbReference type="InterPro" id="IPR010920">
    <property type="entry name" value="LSM_dom_sf"/>
</dbReference>
<feature type="transmembrane region" description="Helical" evidence="6">
    <location>
        <begin position="171"/>
        <end position="189"/>
    </location>
</feature>
<feature type="domain" description="Mechanosensitive ion channel MscS" evidence="7">
    <location>
        <begin position="191"/>
        <end position="259"/>
    </location>
</feature>
<dbReference type="GO" id="GO:0008381">
    <property type="term" value="F:mechanosensitive monoatomic ion channel activity"/>
    <property type="evidence" value="ECO:0007669"/>
    <property type="project" value="InterPro"/>
</dbReference>
<name>A0A8H2LN76_9FLAO</name>
<dbReference type="InterPro" id="IPR023408">
    <property type="entry name" value="MscS_beta-dom_sf"/>
</dbReference>
<evidence type="ECO:0000256" key="6">
    <source>
        <dbReference type="SAM" id="Phobius"/>
    </source>
</evidence>
<dbReference type="Pfam" id="PF00924">
    <property type="entry name" value="MS_channel_2nd"/>
    <property type="match status" value="1"/>
</dbReference>
<keyword evidence="2 6" id="KW-0812">Transmembrane</keyword>
<feature type="region of interest" description="Disordered" evidence="5">
    <location>
        <begin position="411"/>
        <end position="468"/>
    </location>
</feature>
<dbReference type="RefSeq" id="WP_148368876.1">
    <property type="nucleotide sequence ID" value="NZ_VSKM01000004.1"/>
</dbReference>
<feature type="transmembrane region" description="Helical" evidence="6">
    <location>
        <begin position="78"/>
        <end position="98"/>
    </location>
</feature>
<keyword evidence="3 6" id="KW-1133">Transmembrane helix</keyword>
<dbReference type="PANTHER" id="PTHR30414:SF0">
    <property type="entry name" value="MINICONDUCTANCE MECHANOSENSITIVE CHANNEL YBDG"/>
    <property type="match status" value="1"/>
</dbReference>
<feature type="transmembrane region" description="Helical" evidence="6">
    <location>
        <begin position="22"/>
        <end position="42"/>
    </location>
</feature>
<organism evidence="8 9">
    <name type="scientific">Bizionia saleffrena</name>
    <dbReference type="NCBI Taxonomy" id="291189"/>
    <lineage>
        <taxon>Bacteria</taxon>
        <taxon>Pseudomonadati</taxon>
        <taxon>Bacteroidota</taxon>
        <taxon>Flavobacteriia</taxon>
        <taxon>Flavobacteriales</taxon>
        <taxon>Flavobacteriaceae</taxon>
        <taxon>Bizionia</taxon>
    </lineage>
</organism>
<evidence type="ECO:0000259" key="7">
    <source>
        <dbReference type="Pfam" id="PF00924"/>
    </source>
</evidence>
<evidence type="ECO:0000256" key="3">
    <source>
        <dbReference type="ARBA" id="ARBA00022989"/>
    </source>
</evidence>
<evidence type="ECO:0000313" key="9">
    <source>
        <dbReference type="Proteomes" id="UP000323324"/>
    </source>
</evidence>
<evidence type="ECO:0000256" key="4">
    <source>
        <dbReference type="ARBA" id="ARBA00023136"/>
    </source>
</evidence>
<feature type="transmembrane region" description="Helical" evidence="6">
    <location>
        <begin position="104"/>
        <end position="125"/>
    </location>
</feature>
<dbReference type="EMBL" id="VSKM01000004">
    <property type="protein sequence ID" value="TYB76639.1"/>
    <property type="molecule type" value="Genomic_DNA"/>
</dbReference>
<reference evidence="8 9" key="1">
    <citation type="submission" date="2019-08" db="EMBL/GenBank/DDBJ databases">
        <title>Genomes of Antarctic Bizionia species.</title>
        <authorList>
            <person name="Bowman J.P."/>
        </authorList>
    </citation>
    <scope>NUCLEOTIDE SEQUENCE [LARGE SCALE GENOMIC DNA]</scope>
    <source>
        <strain evidence="8 9">HFD</strain>
    </source>
</reference>
<evidence type="ECO:0000256" key="1">
    <source>
        <dbReference type="ARBA" id="ARBA00004370"/>
    </source>
</evidence>
<protein>
    <submittedName>
        <fullName evidence="8">Mechanosensitive ion channel</fullName>
    </submittedName>
</protein>
<dbReference type="InterPro" id="IPR006685">
    <property type="entry name" value="MscS_channel_2nd"/>
</dbReference>
<dbReference type="PANTHER" id="PTHR30414">
    <property type="entry name" value="MINICONDUCTANCE MECHANOSENSITIVE CHANNEL YBDG"/>
    <property type="match status" value="1"/>
</dbReference>
<dbReference type="Gene3D" id="2.30.30.60">
    <property type="match status" value="1"/>
</dbReference>
<evidence type="ECO:0000256" key="5">
    <source>
        <dbReference type="SAM" id="MobiDB-lite"/>
    </source>
</evidence>
<keyword evidence="9" id="KW-1185">Reference proteome</keyword>
<dbReference type="SUPFAM" id="SSF50182">
    <property type="entry name" value="Sm-like ribonucleoproteins"/>
    <property type="match status" value="1"/>
</dbReference>
<comment type="subcellular location">
    <subcellularLocation>
        <location evidence="1">Membrane</location>
    </subcellularLocation>
</comment>
<evidence type="ECO:0000313" key="8">
    <source>
        <dbReference type="EMBL" id="TYB76639.1"/>
    </source>
</evidence>
<gene>
    <name evidence="8" type="ORF">ES676_04655</name>
</gene>
<feature type="transmembrane region" description="Helical" evidence="6">
    <location>
        <begin position="146"/>
        <end position="165"/>
    </location>
</feature>
<dbReference type="InterPro" id="IPR030192">
    <property type="entry name" value="YbdG"/>
</dbReference>
<dbReference type="GO" id="GO:0005886">
    <property type="term" value="C:plasma membrane"/>
    <property type="evidence" value="ECO:0007669"/>
    <property type="project" value="TreeGrafter"/>
</dbReference>